<feature type="compositionally biased region" description="Basic and acidic residues" evidence="1">
    <location>
        <begin position="31"/>
        <end position="46"/>
    </location>
</feature>
<name>A0A5E4R1N4_9NEOP</name>
<feature type="non-terminal residue" evidence="2">
    <location>
        <position position="111"/>
    </location>
</feature>
<gene>
    <name evidence="2" type="ORF">LSINAPIS_LOCUS13763</name>
</gene>
<dbReference type="EMBL" id="FZQP02006810">
    <property type="protein sequence ID" value="VVD03869.1"/>
    <property type="molecule type" value="Genomic_DNA"/>
</dbReference>
<dbReference type="AlphaFoldDB" id="A0A5E4R1N4"/>
<protein>
    <submittedName>
        <fullName evidence="2">Uncharacterized protein</fullName>
    </submittedName>
</protein>
<sequence>MDEAGHSVLLKFLGRSPKMSDGISSQVPGEQKLRGATESETDEQKEMTSFHYDPVLTVTTEETSFNNGGMRVQKITVSEDISVKYQHLFKTQVKPGKTIVSQVQTMEYNYT</sequence>
<feature type="region of interest" description="Disordered" evidence="1">
    <location>
        <begin position="16"/>
        <end position="46"/>
    </location>
</feature>
<keyword evidence="3" id="KW-1185">Reference proteome</keyword>
<dbReference type="Proteomes" id="UP000324832">
    <property type="component" value="Unassembled WGS sequence"/>
</dbReference>
<accession>A0A5E4R1N4</accession>
<evidence type="ECO:0000313" key="3">
    <source>
        <dbReference type="Proteomes" id="UP000324832"/>
    </source>
</evidence>
<reference evidence="2 3" key="1">
    <citation type="submission" date="2017-07" db="EMBL/GenBank/DDBJ databases">
        <authorList>
            <person name="Talla V."/>
            <person name="Backstrom N."/>
        </authorList>
    </citation>
    <scope>NUCLEOTIDE SEQUENCE [LARGE SCALE GENOMIC DNA]</scope>
</reference>
<evidence type="ECO:0000313" key="2">
    <source>
        <dbReference type="EMBL" id="VVD03869.1"/>
    </source>
</evidence>
<proteinExistence type="predicted"/>
<evidence type="ECO:0000256" key="1">
    <source>
        <dbReference type="SAM" id="MobiDB-lite"/>
    </source>
</evidence>
<organism evidence="2 3">
    <name type="scientific">Leptidea sinapis</name>
    <dbReference type="NCBI Taxonomy" id="189913"/>
    <lineage>
        <taxon>Eukaryota</taxon>
        <taxon>Metazoa</taxon>
        <taxon>Ecdysozoa</taxon>
        <taxon>Arthropoda</taxon>
        <taxon>Hexapoda</taxon>
        <taxon>Insecta</taxon>
        <taxon>Pterygota</taxon>
        <taxon>Neoptera</taxon>
        <taxon>Endopterygota</taxon>
        <taxon>Lepidoptera</taxon>
        <taxon>Glossata</taxon>
        <taxon>Ditrysia</taxon>
        <taxon>Papilionoidea</taxon>
        <taxon>Pieridae</taxon>
        <taxon>Dismorphiinae</taxon>
        <taxon>Leptidea</taxon>
    </lineage>
</organism>